<dbReference type="Gene3D" id="3.90.1200.10">
    <property type="match status" value="1"/>
</dbReference>
<gene>
    <name evidence="2" type="ORF">CTA1_12208</name>
</gene>
<accession>A0A4U6XG84</accession>
<evidence type="ECO:0000313" key="3">
    <source>
        <dbReference type="Proteomes" id="UP000310108"/>
    </source>
</evidence>
<comment type="caution">
    <text evidence="2">The sequence shown here is derived from an EMBL/GenBank/DDBJ whole genome shotgun (WGS) entry which is preliminary data.</text>
</comment>
<dbReference type="STRING" id="1306861.A0A4U6XG84"/>
<name>A0A4U6XG84_9PEZI</name>
<dbReference type="SUPFAM" id="SSF56112">
    <property type="entry name" value="Protein kinase-like (PK-like)"/>
    <property type="match status" value="1"/>
</dbReference>
<sequence>MSQGFLLSPQEVDQARRLSMLGTFERELHALLAALPRLDKIIRATLASLPKVLSLPMVLVHKDFGDSNIMVQHGSSHLVGVIDWAEAEVAPFGTNLHSLQSLTSKLHLKHGWIRYEDYDDLNLSFWETFDGEVGGLSHETIKAIRTARVLGLLRSHGFTSRLPNRAEPSPIKDDDTGRYNMMILEGLLLNQATQLDGLDE</sequence>
<dbReference type="EMBL" id="PJEX01000123">
    <property type="protein sequence ID" value="TKW54775.1"/>
    <property type="molecule type" value="Genomic_DNA"/>
</dbReference>
<keyword evidence="3" id="KW-1185">Reference proteome</keyword>
<evidence type="ECO:0000313" key="2">
    <source>
        <dbReference type="EMBL" id="TKW54775.1"/>
    </source>
</evidence>
<dbReference type="AlphaFoldDB" id="A0A4U6XG84"/>
<protein>
    <recommendedName>
        <fullName evidence="1">Aminoglycoside phosphotransferase domain-containing protein</fullName>
    </recommendedName>
</protein>
<dbReference type="InterPro" id="IPR002575">
    <property type="entry name" value="Aminoglycoside_PTrfase"/>
</dbReference>
<reference evidence="2 3" key="1">
    <citation type="journal article" date="2019" name="PLoS ONE">
        <title>Comparative genome analysis indicates high evolutionary potential of pathogenicity genes in Colletotrichum tanaceti.</title>
        <authorList>
            <person name="Lelwala R.V."/>
            <person name="Korhonen P.K."/>
            <person name="Young N.D."/>
            <person name="Scott J.B."/>
            <person name="Ades P.A."/>
            <person name="Gasser R.B."/>
            <person name="Taylor P.W.J."/>
        </authorList>
    </citation>
    <scope>NUCLEOTIDE SEQUENCE [LARGE SCALE GENOMIC DNA]</scope>
    <source>
        <strain evidence="2">BRIP57314</strain>
    </source>
</reference>
<dbReference type="Pfam" id="PF01636">
    <property type="entry name" value="APH"/>
    <property type="match status" value="1"/>
</dbReference>
<organism evidence="2 3">
    <name type="scientific">Colletotrichum tanaceti</name>
    <dbReference type="NCBI Taxonomy" id="1306861"/>
    <lineage>
        <taxon>Eukaryota</taxon>
        <taxon>Fungi</taxon>
        <taxon>Dikarya</taxon>
        <taxon>Ascomycota</taxon>
        <taxon>Pezizomycotina</taxon>
        <taxon>Sordariomycetes</taxon>
        <taxon>Hypocreomycetidae</taxon>
        <taxon>Glomerellales</taxon>
        <taxon>Glomerellaceae</taxon>
        <taxon>Colletotrichum</taxon>
        <taxon>Colletotrichum destructivum species complex</taxon>
    </lineage>
</organism>
<dbReference type="Proteomes" id="UP000310108">
    <property type="component" value="Unassembled WGS sequence"/>
</dbReference>
<feature type="domain" description="Aminoglycoside phosphotransferase" evidence="1">
    <location>
        <begin position="26"/>
        <end position="93"/>
    </location>
</feature>
<proteinExistence type="predicted"/>
<evidence type="ECO:0000259" key="1">
    <source>
        <dbReference type="Pfam" id="PF01636"/>
    </source>
</evidence>
<dbReference type="InterPro" id="IPR011009">
    <property type="entry name" value="Kinase-like_dom_sf"/>
</dbReference>